<dbReference type="InterPro" id="IPR036397">
    <property type="entry name" value="RNaseH_sf"/>
</dbReference>
<keyword evidence="14" id="KW-1185">Reference proteome</keyword>
<dbReference type="AlphaFoldDB" id="A0A7L1QG57"/>
<keyword evidence="9" id="KW-0238">DNA-binding</keyword>
<evidence type="ECO:0000256" key="7">
    <source>
        <dbReference type="ARBA" id="ARBA00022908"/>
    </source>
</evidence>
<evidence type="ECO:0000256" key="9">
    <source>
        <dbReference type="ARBA" id="ARBA00023125"/>
    </source>
</evidence>
<evidence type="ECO:0000256" key="3">
    <source>
        <dbReference type="ARBA" id="ARBA00022722"/>
    </source>
</evidence>
<dbReference type="EMBL" id="VXBR01003639">
    <property type="protein sequence ID" value="NXO23615.1"/>
    <property type="molecule type" value="Genomic_DNA"/>
</dbReference>
<evidence type="ECO:0000256" key="2">
    <source>
        <dbReference type="ARBA" id="ARBA00022695"/>
    </source>
</evidence>
<evidence type="ECO:0000259" key="12">
    <source>
        <dbReference type="PROSITE" id="PS51027"/>
    </source>
</evidence>
<evidence type="ECO:0000256" key="6">
    <source>
        <dbReference type="ARBA" id="ARBA00022801"/>
    </source>
</evidence>
<dbReference type="PROSITE" id="PS50994">
    <property type="entry name" value="INTEGRASE"/>
    <property type="match status" value="1"/>
</dbReference>
<reference evidence="13 14" key="1">
    <citation type="submission" date="2019-09" db="EMBL/GenBank/DDBJ databases">
        <title>Bird 10,000 Genomes (B10K) Project - Family phase.</title>
        <authorList>
            <person name="Zhang G."/>
        </authorList>
    </citation>
    <scope>NUCLEOTIDE SEQUENCE [LARGE SCALE GENOMIC DNA]</scope>
    <source>
        <strain evidence="13">B10K-DU-002-30</strain>
        <tissue evidence="13">Muscle</tissue>
    </source>
</reference>
<gene>
    <name evidence="13" type="primary">Ervk7_2</name>
    <name evidence="13" type="ORF">CISJUN_R14684</name>
</gene>
<feature type="non-terminal residue" evidence="13">
    <location>
        <position position="98"/>
    </location>
</feature>
<keyword evidence="2" id="KW-0548">Nucleotidyltransferase</keyword>
<dbReference type="InterPro" id="IPR012337">
    <property type="entry name" value="RNaseH-like_sf"/>
</dbReference>
<evidence type="ECO:0000259" key="11">
    <source>
        <dbReference type="PROSITE" id="PS50994"/>
    </source>
</evidence>
<keyword evidence="7" id="KW-0229">DNA integration</keyword>
<keyword evidence="5" id="KW-0255">Endonuclease</keyword>
<sequence>AVKHTTEIPHSPTGQAIAERANRMLEEYLAKQKQNNDLDVSNRLSKGLFTLNYLCLAEGREEPAVVIHHQAVKEGRLQAIPGLYVYYKDMRTGEWQGP</sequence>
<keyword evidence="3" id="KW-0540">Nuclease</keyword>
<feature type="non-terminal residue" evidence="13">
    <location>
        <position position="1"/>
    </location>
</feature>
<dbReference type="GO" id="GO:0035613">
    <property type="term" value="F:RNA stem-loop binding"/>
    <property type="evidence" value="ECO:0007669"/>
    <property type="project" value="TreeGrafter"/>
</dbReference>
<keyword evidence="6" id="KW-0378">Hydrolase</keyword>
<name>A0A7L1QG57_9PASS</name>
<dbReference type="GO" id="GO:0004519">
    <property type="term" value="F:endonuclease activity"/>
    <property type="evidence" value="ECO:0007669"/>
    <property type="project" value="UniProtKB-KW"/>
</dbReference>
<dbReference type="GO" id="GO:0046872">
    <property type="term" value="F:metal ion binding"/>
    <property type="evidence" value="ECO:0007669"/>
    <property type="project" value="UniProtKB-KW"/>
</dbReference>
<feature type="DNA-binding region" description="Integrase-type" evidence="10">
    <location>
        <begin position="83"/>
        <end position="98"/>
    </location>
</feature>
<dbReference type="Gene3D" id="3.30.420.10">
    <property type="entry name" value="Ribonuclease H-like superfamily/Ribonuclease H"/>
    <property type="match status" value="1"/>
</dbReference>
<evidence type="ECO:0000256" key="10">
    <source>
        <dbReference type="PROSITE-ProRule" id="PRU00506"/>
    </source>
</evidence>
<feature type="domain" description="Integrase-type" evidence="12">
    <location>
        <begin position="83"/>
        <end position="98"/>
    </location>
</feature>
<evidence type="ECO:0000256" key="1">
    <source>
        <dbReference type="ARBA" id="ARBA00022679"/>
    </source>
</evidence>
<dbReference type="SUPFAM" id="SSF53098">
    <property type="entry name" value="Ribonuclease H-like"/>
    <property type="match status" value="1"/>
</dbReference>
<dbReference type="PANTHER" id="PTHR41694:SF3">
    <property type="entry name" value="RNA-DIRECTED DNA POLYMERASE-RELATED"/>
    <property type="match status" value="1"/>
</dbReference>
<dbReference type="InterPro" id="IPR001584">
    <property type="entry name" value="Integrase_cat-core"/>
</dbReference>
<comment type="caution">
    <text evidence="13">The sequence shown here is derived from an EMBL/GenBank/DDBJ whole genome shotgun (WGS) entry which is preliminary data.</text>
</comment>
<dbReference type="PANTHER" id="PTHR41694">
    <property type="entry name" value="ENDOGENOUS RETROVIRUS GROUP K MEMBER POL PROTEIN"/>
    <property type="match status" value="1"/>
</dbReference>
<evidence type="ECO:0000256" key="5">
    <source>
        <dbReference type="ARBA" id="ARBA00022759"/>
    </source>
</evidence>
<dbReference type="InterPro" id="IPR001037">
    <property type="entry name" value="Integrase_C_retrovir"/>
</dbReference>
<protein>
    <submittedName>
        <fullName evidence="13">POK7 protein</fullName>
    </submittedName>
</protein>
<keyword evidence="1" id="KW-0808">Transferase</keyword>
<evidence type="ECO:0000256" key="8">
    <source>
        <dbReference type="ARBA" id="ARBA00022918"/>
    </source>
</evidence>
<evidence type="ECO:0000313" key="13">
    <source>
        <dbReference type="EMBL" id="NXO23615.1"/>
    </source>
</evidence>
<keyword evidence="8" id="KW-0695">RNA-directed DNA polymerase</keyword>
<dbReference type="PROSITE" id="PS51027">
    <property type="entry name" value="INTEGRASE_DBD"/>
    <property type="match status" value="1"/>
</dbReference>
<evidence type="ECO:0000313" key="14">
    <source>
        <dbReference type="Proteomes" id="UP000546986"/>
    </source>
</evidence>
<organism evidence="13 14">
    <name type="scientific">Cisticola juncidis</name>
    <dbReference type="NCBI Taxonomy" id="52622"/>
    <lineage>
        <taxon>Eukaryota</taxon>
        <taxon>Metazoa</taxon>
        <taxon>Chordata</taxon>
        <taxon>Craniata</taxon>
        <taxon>Vertebrata</taxon>
        <taxon>Euteleostomi</taxon>
        <taxon>Archelosauria</taxon>
        <taxon>Archosauria</taxon>
        <taxon>Dinosauria</taxon>
        <taxon>Saurischia</taxon>
        <taxon>Theropoda</taxon>
        <taxon>Coelurosauria</taxon>
        <taxon>Aves</taxon>
        <taxon>Neognathae</taxon>
        <taxon>Neoaves</taxon>
        <taxon>Telluraves</taxon>
        <taxon>Australaves</taxon>
        <taxon>Passeriformes</taxon>
        <taxon>Sylvioidea</taxon>
        <taxon>Cisticolidae</taxon>
        <taxon>Cisticola</taxon>
    </lineage>
</organism>
<feature type="domain" description="Integrase catalytic" evidence="11">
    <location>
        <begin position="1"/>
        <end position="71"/>
    </location>
</feature>
<dbReference type="GO" id="GO:0003677">
    <property type="term" value="F:DNA binding"/>
    <property type="evidence" value="ECO:0007669"/>
    <property type="project" value="UniProtKB-KW"/>
</dbReference>
<dbReference type="GO" id="GO:0015074">
    <property type="term" value="P:DNA integration"/>
    <property type="evidence" value="ECO:0007669"/>
    <property type="project" value="UniProtKB-KW"/>
</dbReference>
<dbReference type="GO" id="GO:0016787">
    <property type="term" value="F:hydrolase activity"/>
    <property type="evidence" value="ECO:0007669"/>
    <property type="project" value="UniProtKB-KW"/>
</dbReference>
<dbReference type="GO" id="GO:0003964">
    <property type="term" value="F:RNA-directed DNA polymerase activity"/>
    <property type="evidence" value="ECO:0007669"/>
    <property type="project" value="UniProtKB-KW"/>
</dbReference>
<keyword evidence="4" id="KW-0479">Metal-binding</keyword>
<proteinExistence type="predicted"/>
<evidence type="ECO:0000256" key="4">
    <source>
        <dbReference type="ARBA" id="ARBA00022723"/>
    </source>
</evidence>
<accession>A0A7L1QG57</accession>
<dbReference type="Proteomes" id="UP000546986">
    <property type="component" value="Unassembled WGS sequence"/>
</dbReference>